<dbReference type="PANTHER" id="PTHR42850">
    <property type="entry name" value="METALLOPHOSPHOESTERASE"/>
    <property type="match status" value="1"/>
</dbReference>
<protein>
    <submittedName>
        <fullName evidence="1">Uncharacterized protein</fullName>
    </submittedName>
</protein>
<dbReference type="InterPro" id="IPR029052">
    <property type="entry name" value="Metallo-depent_PP-like"/>
</dbReference>
<dbReference type="Proteomes" id="UP001519460">
    <property type="component" value="Unassembled WGS sequence"/>
</dbReference>
<dbReference type="PANTHER" id="PTHR42850:SF4">
    <property type="entry name" value="ZINC-DEPENDENT ENDOPOLYPHOSPHATASE"/>
    <property type="match status" value="1"/>
</dbReference>
<accession>A0ABD0KMG0</accession>
<comment type="caution">
    <text evidence="1">The sequence shown here is derived from an EMBL/GenBank/DDBJ whole genome shotgun (WGS) entry which is preliminary data.</text>
</comment>
<organism evidence="1 2">
    <name type="scientific">Batillaria attramentaria</name>
    <dbReference type="NCBI Taxonomy" id="370345"/>
    <lineage>
        <taxon>Eukaryota</taxon>
        <taxon>Metazoa</taxon>
        <taxon>Spiralia</taxon>
        <taxon>Lophotrochozoa</taxon>
        <taxon>Mollusca</taxon>
        <taxon>Gastropoda</taxon>
        <taxon>Caenogastropoda</taxon>
        <taxon>Sorbeoconcha</taxon>
        <taxon>Cerithioidea</taxon>
        <taxon>Batillariidae</taxon>
        <taxon>Batillaria</taxon>
    </lineage>
</organism>
<gene>
    <name evidence="1" type="ORF">BaRGS_00020515</name>
</gene>
<evidence type="ECO:0000313" key="2">
    <source>
        <dbReference type="Proteomes" id="UP001519460"/>
    </source>
</evidence>
<evidence type="ECO:0000313" key="1">
    <source>
        <dbReference type="EMBL" id="KAK7488208.1"/>
    </source>
</evidence>
<reference evidence="1 2" key="1">
    <citation type="journal article" date="2023" name="Sci. Data">
        <title>Genome assembly of the Korean intertidal mud-creeper Batillaria attramentaria.</title>
        <authorList>
            <person name="Patra A.K."/>
            <person name="Ho P.T."/>
            <person name="Jun S."/>
            <person name="Lee S.J."/>
            <person name="Kim Y."/>
            <person name="Won Y.J."/>
        </authorList>
    </citation>
    <scope>NUCLEOTIDE SEQUENCE [LARGE SCALE GENOMIC DNA]</scope>
    <source>
        <strain evidence="1">Wonlab-2016</strain>
    </source>
</reference>
<name>A0ABD0KMG0_9CAEN</name>
<keyword evidence="2" id="KW-1185">Reference proteome</keyword>
<proteinExistence type="predicted"/>
<dbReference type="EMBL" id="JACVVK020000153">
    <property type="protein sequence ID" value="KAK7488208.1"/>
    <property type="molecule type" value="Genomic_DNA"/>
</dbReference>
<dbReference type="Gene3D" id="3.60.21.10">
    <property type="match status" value="1"/>
</dbReference>
<dbReference type="AlphaFoldDB" id="A0ABD0KMG0"/>
<dbReference type="InterPro" id="IPR050126">
    <property type="entry name" value="Ap4A_hydrolase"/>
</dbReference>
<dbReference type="SUPFAM" id="SSF56300">
    <property type="entry name" value="Metallo-dependent phosphatases"/>
    <property type="match status" value="1"/>
</dbReference>
<sequence>MSKVVGIAPALRCQLSWNTRVNADELNFFLLRNKFAKFVATGVHNFWRNWCGELASCQYGDISYLLKQLSSYFPQKCFEIKTELYRYQWLRKLTEDDFWFLQKLPYTIYIPSKRTVIVHAGFVPGLPCDQQSLENLTHMRNIIQEDVFFGSRGLVGTSKIENGVPWASLWQGPEHVYFGHDARRGFQRWPHATGLDTGCLYGNNLTGVFIGSEDLPVSVSALDMYVSP</sequence>